<sequence>MIKGSEYPSIRALRTFVAVANYLSFSKAADDLCVTQGAVSKQMASLE</sequence>
<dbReference type="GO" id="GO:0003700">
    <property type="term" value="F:DNA-binding transcription factor activity"/>
    <property type="evidence" value="ECO:0007669"/>
    <property type="project" value="InterPro"/>
</dbReference>
<dbReference type="InterPro" id="IPR036390">
    <property type="entry name" value="WH_DNA-bd_sf"/>
</dbReference>
<reference evidence="2 3" key="1">
    <citation type="journal article" date="2017" name="Appl. Environ. Microbiol.">
        <title>Parallel evolution of two clades of a major Atlantic endemic Vibrio parahaemolyticus pathogen lineage by independent acquisition of related pathogenicity islands.</title>
        <authorList>
            <person name="Xu F."/>
            <person name="Gonzalez-Escalona N."/>
            <person name="Drees K.P."/>
            <person name="Sebra R.P."/>
            <person name="Cooper V.S."/>
            <person name="Jones S.H."/>
            <person name="Whistler C.A."/>
        </authorList>
    </citation>
    <scope>NUCLEOTIDE SEQUENCE [LARGE SCALE GENOMIC DNA]</scope>
    <source>
        <strain evidence="2 3">MAVP-3</strain>
    </source>
</reference>
<dbReference type="SUPFAM" id="SSF46785">
    <property type="entry name" value="Winged helix' DNA-binding domain"/>
    <property type="match status" value="1"/>
</dbReference>
<evidence type="ECO:0000313" key="2">
    <source>
        <dbReference type="EMBL" id="OXE32263.1"/>
    </source>
</evidence>
<dbReference type="PROSITE" id="PS50931">
    <property type="entry name" value="HTH_LYSR"/>
    <property type="match status" value="1"/>
</dbReference>
<dbReference type="Pfam" id="PF00126">
    <property type="entry name" value="HTH_1"/>
    <property type="match status" value="1"/>
</dbReference>
<feature type="non-terminal residue" evidence="2">
    <location>
        <position position="47"/>
    </location>
</feature>
<dbReference type="AlphaFoldDB" id="A0A227JAY8"/>
<name>A0A227JAY8_VIBPH</name>
<organism evidence="2 3">
    <name type="scientific">Vibrio parahaemolyticus</name>
    <dbReference type="NCBI Taxonomy" id="670"/>
    <lineage>
        <taxon>Bacteria</taxon>
        <taxon>Pseudomonadati</taxon>
        <taxon>Pseudomonadota</taxon>
        <taxon>Gammaproteobacteria</taxon>
        <taxon>Vibrionales</taxon>
        <taxon>Vibrionaceae</taxon>
        <taxon>Vibrio</taxon>
    </lineage>
</organism>
<evidence type="ECO:0000259" key="1">
    <source>
        <dbReference type="PROSITE" id="PS50931"/>
    </source>
</evidence>
<dbReference type="RefSeq" id="WP_140165446.1">
    <property type="nucleotide sequence ID" value="NZ_NNNN01000562.1"/>
</dbReference>
<comment type="caution">
    <text evidence="2">The sequence shown here is derived from an EMBL/GenBank/DDBJ whole genome shotgun (WGS) entry which is preliminary data.</text>
</comment>
<feature type="domain" description="HTH lysR-type" evidence="1">
    <location>
        <begin position="8"/>
        <end position="47"/>
    </location>
</feature>
<dbReference type="Gene3D" id="1.10.10.10">
    <property type="entry name" value="Winged helix-like DNA-binding domain superfamily/Winged helix DNA-binding domain"/>
    <property type="match status" value="1"/>
</dbReference>
<proteinExistence type="predicted"/>
<dbReference type="EMBL" id="NIXT01000748">
    <property type="protein sequence ID" value="OXE32263.1"/>
    <property type="molecule type" value="Genomic_DNA"/>
</dbReference>
<evidence type="ECO:0000313" key="3">
    <source>
        <dbReference type="Proteomes" id="UP000214596"/>
    </source>
</evidence>
<dbReference type="Proteomes" id="UP000214596">
    <property type="component" value="Unassembled WGS sequence"/>
</dbReference>
<dbReference type="InterPro" id="IPR036388">
    <property type="entry name" value="WH-like_DNA-bd_sf"/>
</dbReference>
<accession>A0A227JAY8</accession>
<protein>
    <recommendedName>
        <fullName evidence="1">HTH lysR-type domain-containing protein</fullName>
    </recommendedName>
</protein>
<gene>
    <name evidence="2" type="ORF">CA163_13595</name>
</gene>
<dbReference type="InterPro" id="IPR000847">
    <property type="entry name" value="LysR_HTH_N"/>
</dbReference>